<evidence type="ECO:0000313" key="1">
    <source>
        <dbReference type="EMBL" id="KAJ7323499.1"/>
    </source>
</evidence>
<reference evidence="1" key="1">
    <citation type="submission" date="2023-03" db="EMBL/GenBank/DDBJ databases">
        <title>Massive genome expansion in bonnet fungi (Mycena s.s.) driven by repeated elements and novel gene families across ecological guilds.</title>
        <authorList>
            <consortium name="Lawrence Berkeley National Laboratory"/>
            <person name="Harder C.B."/>
            <person name="Miyauchi S."/>
            <person name="Viragh M."/>
            <person name="Kuo A."/>
            <person name="Thoen E."/>
            <person name="Andreopoulos B."/>
            <person name="Lu D."/>
            <person name="Skrede I."/>
            <person name="Drula E."/>
            <person name="Henrissat B."/>
            <person name="Morin E."/>
            <person name="Kohler A."/>
            <person name="Barry K."/>
            <person name="LaButti K."/>
            <person name="Morin E."/>
            <person name="Salamov A."/>
            <person name="Lipzen A."/>
            <person name="Mereny Z."/>
            <person name="Hegedus B."/>
            <person name="Baldrian P."/>
            <person name="Stursova M."/>
            <person name="Weitz H."/>
            <person name="Taylor A."/>
            <person name="Grigoriev I.V."/>
            <person name="Nagy L.G."/>
            <person name="Martin F."/>
            <person name="Kauserud H."/>
        </authorList>
    </citation>
    <scope>NUCLEOTIDE SEQUENCE</scope>
    <source>
        <strain evidence="1">CBHHK002</strain>
    </source>
</reference>
<evidence type="ECO:0000313" key="2">
    <source>
        <dbReference type="Proteomes" id="UP001218218"/>
    </source>
</evidence>
<organism evidence="1 2">
    <name type="scientific">Mycena albidolilacea</name>
    <dbReference type="NCBI Taxonomy" id="1033008"/>
    <lineage>
        <taxon>Eukaryota</taxon>
        <taxon>Fungi</taxon>
        <taxon>Dikarya</taxon>
        <taxon>Basidiomycota</taxon>
        <taxon>Agaricomycotina</taxon>
        <taxon>Agaricomycetes</taxon>
        <taxon>Agaricomycetidae</taxon>
        <taxon>Agaricales</taxon>
        <taxon>Marasmiineae</taxon>
        <taxon>Mycenaceae</taxon>
        <taxon>Mycena</taxon>
    </lineage>
</organism>
<name>A0AAD6ZIC1_9AGAR</name>
<dbReference type="AlphaFoldDB" id="A0AAD6ZIC1"/>
<protein>
    <submittedName>
        <fullName evidence="1">Uncharacterized protein</fullName>
    </submittedName>
</protein>
<dbReference type="Proteomes" id="UP001218218">
    <property type="component" value="Unassembled WGS sequence"/>
</dbReference>
<keyword evidence="2" id="KW-1185">Reference proteome</keyword>
<sequence>MVLRNILYLSLDYSEQLPLKPICTMVSVDPRFEAADDLSVSEISQYRSFFFPPSVCEPTSEIFFSVDNAAEWMTSRGYRLFQEHDPTKPPDRLFHPDRVSLKDLRGYREQVISPAYSKNPFFGIERAKEWVLPAPFATYMQAVIKQNKICVDVRVNDLQKSSALHPSGLVVSLSFSLSLPPSFQGTIPLSVACTIRHPISFSIAPKI</sequence>
<proteinExistence type="predicted"/>
<gene>
    <name evidence="1" type="ORF">DFH08DRAFT_969051</name>
</gene>
<dbReference type="EMBL" id="JARIHO010000046">
    <property type="protein sequence ID" value="KAJ7323499.1"/>
    <property type="molecule type" value="Genomic_DNA"/>
</dbReference>
<comment type="caution">
    <text evidence="1">The sequence shown here is derived from an EMBL/GenBank/DDBJ whole genome shotgun (WGS) entry which is preliminary data.</text>
</comment>
<accession>A0AAD6ZIC1</accession>